<keyword evidence="3" id="KW-1003">Cell membrane</keyword>
<gene>
    <name evidence="9" type="ORF">SAMN04488541_101830</name>
</gene>
<reference evidence="9 10" key="1">
    <citation type="submission" date="2016-10" db="EMBL/GenBank/DDBJ databases">
        <authorList>
            <person name="de Groot N.N."/>
        </authorList>
    </citation>
    <scope>NUCLEOTIDE SEQUENCE [LARGE SCALE GENOMIC DNA]</scope>
    <source>
        <strain>GEY</strain>
        <strain evidence="10">DSM 9560</strain>
    </source>
</reference>
<dbReference type="SUPFAM" id="SSF161098">
    <property type="entry name" value="MetI-like"/>
    <property type="match status" value="1"/>
</dbReference>
<dbReference type="Proteomes" id="UP000199513">
    <property type="component" value="Unassembled WGS sequence"/>
</dbReference>
<dbReference type="PANTHER" id="PTHR43386">
    <property type="entry name" value="OLIGOPEPTIDE TRANSPORT SYSTEM PERMEASE PROTEIN APPC"/>
    <property type="match status" value="1"/>
</dbReference>
<dbReference type="PANTHER" id="PTHR43386:SF1">
    <property type="entry name" value="D,D-DIPEPTIDE TRANSPORT SYSTEM PERMEASE PROTEIN DDPC-RELATED"/>
    <property type="match status" value="1"/>
</dbReference>
<comment type="subcellular location">
    <subcellularLocation>
        <location evidence="1 7">Cell membrane</location>
        <topology evidence="1 7">Multi-pass membrane protein</topology>
    </subcellularLocation>
</comment>
<keyword evidence="6 7" id="KW-0472">Membrane</keyword>
<evidence type="ECO:0000313" key="10">
    <source>
        <dbReference type="Proteomes" id="UP000199513"/>
    </source>
</evidence>
<evidence type="ECO:0000256" key="1">
    <source>
        <dbReference type="ARBA" id="ARBA00004651"/>
    </source>
</evidence>
<keyword evidence="5 7" id="KW-1133">Transmembrane helix</keyword>
<evidence type="ECO:0000256" key="4">
    <source>
        <dbReference type="ARBA" id="ARBA00022692"/>
    </source>
</evidence>
<feature type="transmembrane region" description="Helical" evidence="7">
    <location>
        <begin position="256"/>
        <end position="280"/>
    </location>
</feature>
<organism evidence="9 10">
    <name type="scientific">Thermoflexibacter ruber</name>
    <dbReference type="NCBI Taxonomy" id="1003"/>
    <lineage>
        <taxon>Bacteria</taxon>
        <taxon>Pseudomonadati</taxon>
        <taxon>Bacteroidota</taxon>
        <taxon>Cytophagia</taxon>
        <taxon>Cytophagales</taxon>
        <taxon>Thermoflexibacteraceae</taxon>
        <taxon>Thermoflexibacter</taxon>
    </lineage>
</organism>
<dbReference type="STRING" id="1003.SAMN04488541_101830"/>
<evidence type="ECO:0000256" key="6">
    <source>
        <dbReference type="ARBA" id="ARBA00023136"/>
    </source>
</evidence>
<dbReference type="InterPro" id="IPR035906">
    <property type="entry name" value="MetI-like_sf"/>
</dbReference>
<dbReference type="GO" id="GO:0005886">
    <property type="term" value="C:plasma membrane"/>
    <property type="evidence" value="ECO:0007669"/>
    <property type="project" value="UniProtKB-SubCell"/>
</dbReference>
<proteinExistence type="inferred from homology"/>
<feature type="transmembrane region" description="Helical" evidence="7">
    <location>
        <begin position="25"/>
        <end position="46"/>
    </location>
</feature>
<evidence type="ECO:0000256" key="5">
    <source>
        <dbReference type="ARBA" id="ARBA00022989"/>
    </source>
</evidence>
<name>A0A1I2GG60_9BACT</name>
<evidence type="ECO:0000256" key="2">
    <source>
        <dbReference type="ARBA" id="ARBA00022448"/>
    </source>
</evidence>
<dbReference type="GO" id="GO:0055085">
    <property type="term" value="P:transmembrane transport"/>
    <property type="evidence" value="ECO:0007669"/>
    <property type="project" value="InterPro"/>
</dbReference>
<dbReference type="AlphaFoldDB" id="A0A1I2GG60"/>
<accession>A0A1I2GG60</accession>
<keyword evidence="2 7" id="KW-0813">Transport</keyword>
<dbReference type="RefSeq" id="WP_091545148.1">
    <property type="nucleotide sequence ID" value="NZ_FONY01000018.1"/>
</dbReference>
<keyword evidence="10" id="KW-1185">Reference proteome</keyword>
<feature type="transmembrane region" description="Helical" evidence="7">
    <location>
        <begin position="422"/>
        <end position="442"/>
    </location>
</feature>
<dbReference type="CDD" id="cd06261">
    <property type="entry name" value="TM_PBP2"/>
    <property type="match status" value="1"/>
</dbReference>
<sequence length="457" mass="51204">MSAKEIHHYSPSEIIRKRFIKNKPAVFGLYVIIFAHLMALLGYLIMPDSTPNAADGGAVYMKRLAPMETMIILKENKNEPVERVNIFKKMLSGQENEFQNISPVIFYEVKDDSLFYKLYPNPIVRGTPTDTIQVFLLDYLKPLYVGNNSLEQFLFTIKKDAVFAADTVVYQGIDKSKKGILRPDTLIYRKIGDRHYYRGDTLVYLDSRGMLQFTSLPRLVKEFNTRNVEERTFYLGTDQLGRDVLSRVILGTRISLSIGFVAVLISLVVGITLGAIAGYYGGVVDTIILWLMTVVWSVPSIMLVIAISLVLGNKGIWVVFVSIGLTTWVDIARVVRGEVMSIKQKLYIESARAFGLSNYTIIYRHILPNLLGSIIVVSSSNFASAILMEAGLSFLGIGVELPVPSWGNMLKDGFNEMSPSNWFLVAIPSFCIITLVLSFNLLGNGLRDAYDPKENMS</sequence>
<dbReference type="InterPro" id="IPR025966">
    <property type="entry name" value="OppC_N"/>
</dbReference>
<dbReference type="Gene3D" id="1.10.3720.10">
    <property type="entry name" value="MetI-like"/>
    <property type="match status" value="1"/>
</dbReference>
<feature type="transmembrane region" description="Helical" evidence="7">
    <location>
        <begin position="287"/>
        <end position="310"/>
    </location>
</feature>
<keyword evidence="4 7" id="KW-0812">Transmembrane</keyword>
<dbReference type="OrthoDB" id="9783218at2"/>
<dbReference type="EMBL" id="FONY01000018">
    <property type="protein sequence ID" value="SFF16059.1"/>
    <property type="molecule type" value="Genomic_DNA"/>
</dbReference>
<feature type="domain" description="ABC transmembrane type-1" evidence="8">
    <location>
        <begin position="252"/>
        <end position="443"/>
    </location>
</feature>
<dbReference type="PROSITE" id="PS50928">
    <property type="entry name" value="ABC_TM1"/>
    <property type="match status" value="1"/>
</dbReference>
<comment type="similarity">
    <text evidence="7">Belongs to the binding-protein-dependent transport system permease family.</text>
</comment>
<evidence type="ECO:0000313" key="9">
    <source>
        <dbReference type="EMBL" id="SFF16059.1"/>
    </source>
</evidence>
<dbReference type="InterPro" id="IPR000515">
    <property type="entry name" value="MetI-like"/>
</dbReference>
<evidence type="ECO:0000256" key="7">
    <source>
        <dbReference type="RuleBase" id="RU363032"/>
    </source>
</evidence>
<evidence type="ECO:0000256" key="3">
    <source>
        <dbReference type="ARBA" id="ARBA00022475"/>
    </source>
</evidence>
<dbReference type="Pfam" id="PF12911">
    <property type="entry name" value="OppC_N"/>
    <property type="match status" value="1"/>
</dbReference>
<evidence type="ECO:0000259" key="8">
    <source>
        <dbReference type="PROSITE" id="PS50928"/>
    </source>
</evidence>
<dbReference type="Pfam" id="PF00528">
    <property type="entry name" value="BPD_transp_1"/>
    <property type="match status" value="1"/>
</dbReference>
<protein>
    <submittedName>
        <fullName evidence="9">Peptide/nickel transport system permease protein</fullName>
    </submittedName>
</protein>
<feature type="transmembrane region" description="Helical" evidence="7">
    <location>
        <begin position="316"/>
        <end position="335"/>
    </location>
</feature>
<dbReference type="InterPro" id="IPR050366">
    <property type="entry name" value="BP-dependent_transpt_permease"/>
</dbReference>